<proteinExistence type="predicted"/>
<gene>
    <name evidence="2" type="ORF">ACFQO6_11350</name>
</gene>
<feature type="transmembrane region" description="Helical" evidence="1">
    <location>
        <begin position="18"/>
        <end position="35"/>
    </location>
</feature>
<accession>A0ABW2N461</accession>
<keyword evidence="1" id="KW-0472">Membrane</keyword>
<evidence type="ECO:0000313" key="2">
    <source>
        <dbReference type="EMBL" id="MFC7360867.1"/>
    </source>
</evidence>
<comment type="caution">
    <text evidence="2">The sequence shown here is derived from an EMBL/GenBank/DDBJ whole genome shotgun (WGS) entry which is preliminary data.</text>
</comment>
<feature type="transmembrane region" description="Helical" evidence="1">
    <location>
        <begin position="127"/>
        <end position="148"/>
    </location>
</feature>
<organism evidence="2 3">
    <name type="scientific">Nocardioides astragali</name>
    <dbReference type="NCBI Taxonomy" id="1776736"/>
    <lineage>
        <taxon>Bacteria</taxon>
        <taxon>Bacillati</taxon>
        <taxon>Actinomycetota</taxon>
        <taxon>Actinomycetes</taxon>
        <taxon>Propionibacteriales</taxon>
        <taxon>Nocardioidaceae</taxon>
        <taxon>Nocardioides</taxon>
    </lineage>
</organism>
<evidence type="ECO:0000256" key="1">
    <source>
        <dbReference type="SAM" id="Phobius"/>
    </source>
</evidence>
<feature type="transmembrane region" description="Helical" evidence="1">
    <location>
        <begin position="47"/>
        <end position="70"/>
    </location>
</feature>
<keyword evidence="1" id="KW-0812">Transmembrane</keyword>
<sequence length="263" mass="27890">MTRAATVPFSGRTKWGEVLGNVGLAALGVVLLLVATAELSGREPVGLWLLVLYTAYAVAATLALAVVVAVTSQLPTLGEATVDDRPAVGVRSWSAPWWHANALDLGLAVTGVALAAAGFAAGGTWTVVGALPGLVGLWFAVRVALVLIRRRRPPALWLTADEVVVDSPAGRARAARETVREVRSRGRRVVVELDRDATWESCPRPWRRGPSAGTVLVLEASDVGHRAGALADWLRAELDLADRVRASPPGKAPSWPRSPHHKE</sequence>
<evidence type="ECO:0008006" key="4">
    <source>
        <dbReference type="Google" id="ProtNLM"/>
    </source>
</evidence>
<keyword evidence="3" id="KW-1185">Reference proteome</keyword>
<dbReference type="RefSeq" id="WP_255888609.1">
    <property type="nucleotide sequence ID" value="NZ_JAFMZM010000001.1"/>
</dbReference>
<reference evidence="3" key="1">
    <citation type="journal article" date="2019" name="Int. J. Syst. Evol. Microbiol.">
        <title>The Global Catalogue of Microorganisms (GCM) 10K type strain sequencing project: providing services to taxonomists for standard genome sequencing and annotation.</title>
        <authorList>
            <consortium name="The Broad Institute Genomics Platform"/>
            <consortium name="The Broad Institute Genome Sequencing Center for Infectious Disease"/>
            <person name="Wu L."/>
            <person name="Ma J."/>
        </authorList>
    </citation>
    <scope>NUCLEOTIDE SEQUENCE [LARGE SCALE GENOMIC DNA]</scope>
    <source>
        <strain evidence="3">FCH27</strain>
    </source>
</reference>
<dbReference type="EMBL" id="JBHTCH010000014">
    <property type="protein sequence ID" value="MFC7360867.1"/>
    <property type="molecule type" value="Genomic_DNA"/>
</dbReference>
<dbReference type="Proteomes" id="UP001596524">
    <property type="component" value="Unassembled WGS sequence"/>
</dbReference>
<evidence type="ECO:0000313" key="3">
    <source>
        <dbReference type="Proteomes" id="UP001596524"/>
    </source>
</evidence>
<name>A0ABW2N461_9ACTN</name>
<keyword evidence="1" id="KW-1133">Transmembrane helix</keyword>
<protein>
    <recommendedName>
        <fullName evidence="4">PH domain-containing protein</fullName>
    </recommendedName>
</protein>